<reference evidence="2" key="2">
    <citation type="submission" date="2015-08" db="UniProtKB">
        <authorList>
            <consortium name="WormBaseParasite"/>
        </authorList>
    </citation>
    <scope>IDENTIFICATION</scope>
</reference>
<name>A0A0K0FTG2_STRVS</name>
<dbReference type="Proteomes" id="UP000035680">
    <property type="component" value="Unassembled WGS sequence"/>
</dbReference>
<protein>
    <submittedName>
        <fullName evidence="2">C2H2-type domain-containing protein</fullName>
    </submittedName>
</protein>
<dbReference type="AlphaFoldDB" id="A0A0K0FTG2"/>
<sequence length="51" mass="6237">MDKLNSNVDCQFCNRKFKKSKYLDHLRDTHEYSDDRFLKVIVCFVFECKTK</sequence>
<evidence type="ECO:0000313" key="2">
    <source>
        <dbReference type="WBParaSite" id="SVE_1545100.1"/>
    </source>
</evidence>
<organism evidence="1 2">
    <name type="scientific">Strongyloides venezuelensis</name>
    <name type="common">Threadworm</name>
    <dbReference type="NCBI Taxonomy" id="75913"/>
    <lineage>
        <taxon>Eukaryota</taxon>
        <taxon>Metazoa</taxon>
        <taxon>Ecdysozoa</taxon>
        <taxon>Nematoda</taxon>
        <taxon>Chromadorea</taxon>
        <taxon>Rhabditida</taxon>
        <taxon>Tylenchina</taxon>
        <taxon>Panagrolaimomorpha</taxon>
        <taxon>Strongyloidoidea</taxon>
        <taxon>Strongyloididae</taxon>
        <taxon>Strongyloides</taxon>
    </lineage>
</organism>
<evidence type="ECO:0000313" key="1">
    <source>
        <dbReference type="Proteomes" id="UP000035680"/>
    </source>
</evidence>
<proteinExistence type="predicted"/>
<reference evidence="1" key="1">
    <citation type="submission" date="2014-07" db="EMBL/GenBank/DDBJ databases">
        <authorList>
            <person name="Martin A.A"/>
            <person name="De Silva N."/>
        </authorList>
    </citation>
    <scope>NUCLEOTIDE SEQUENCE</scope>
</reference>
<dbReference type="WBParaSite" id="SVE_1545100.1">
    <property type="protein sequence ID" value="SVE_1545100.1"/>
    <property type="gene ID" value="SVE_1545100"/>
</dbReference>
<accession>A0A0K0FTG2</accession>
<keyword evidence="1" id="KW-1185">Reference proteome</keyword>